<dbReference type="AlphaFoldDB" id="A0A812TVB0"/>
<comment type="subcellular location">
    <subcellularLocation>
        <location evidence="1">Nucleus</location>
    </subcellularLocation>
</comment>
<dbReference type="GO" id="GO:0030880">
    <property type="term" value="C:RNA polymerase complex"/>
    <property type="evidence" value="ECO:0007669"/>
    <property type="project" value="InterPro"/>
</dbReference>
<dbReference type="GO" id="GO:0005634">
    <property type="term" value="C:nucleus"/>
    <property type="evidence" value="ECO:0007669"/>
    <property type="project" value="UniProtKB-SubCell"/>
</dbReference>
<feature type="domain" description="RNA polymerase Rpb4/RPC9 core" evidence="4">
    <location>
        <begin position="22"/>
        <end position="144"/>
    </location>
</feature>
<evidence type="ECO:0000313" key="5">
    <source>
        <dbReference type="EMBL" id="CAE7544169.1"/>
    </source>
</evidence>
<reference evidence="5" key="1">
    <citation type="submission" date="2021-02" db="EMBL/GenBank/DDBJ databases">
        <authorList>
            <person name="Dougan E. K."/>
            <person name="Rhodes N."/>
            <person name="Thang M."/>
            <person name="Chan C."/>
        </authorList>
    </citation>
    <scope>NUCLEOTIDE SEQUENCE</scope>
</reference>
<protein>
    <recommendedName>
        <fullName evidence="4">RNA polymerase Rpb4/RPC9 core domain-containing protein</fullName>
    </recommendedName>
</protein>
<dbReference type="OrthoDB" id="2186918at2759"/>
<evidence type="ECO:0000256" key="3">
    <source>
        <dbReference type="ARBA" id="ARBA00025724"/>
    </source>
</evidence>
<dbReference type="InterPro" id="IPR006590">
    <property type="entry name" value="RNA_pol_Rpb4/RPC9_core"/>
</dbReference>
<dbReference type="Gene3D" id="1.20.1250.40">
    <property type="match status" value="1"/>
</dbReference>
<accession>A0A812TVB0</accession>
<dbReference type="InterPro" id="IPR045222">
    <property type="entry name" value="Rpb4-like"/>
</dbReference>
<dbReference type="GO" id="GO:0000166">
    <property type="term" value="F:nucleotide binding"/>
    <property type="evidence" value="ECO:0007669"/>
    <property type="project" value="InterPro"/>
</dbReference>
<comment type="similarity">
    <text evidence="3">Belongs to the eukaryotic RPB4 RNA polymerase subunit family.</text>
</comment>
<sequence>MSGEADLDAARVDKEGHIMLGPWRKREGIHLGHLEMQLQQLQAQRTREKRPLTEEAKKVMEYCKRFKPLTNESQADKVKKQMTGLHLQRNSRKLIKRCRDFEATQLFNLMPATPDEARKLIPTLEGNHHLDDLLEELSALKKYDRSVQ</sequence>
<dbReference type="SUPFAM" id="SSF47819">
    <property type="entry name" value="HRDC-like"/>
    <property type="match status" value="1"/>
</dbReference>
<dbReference type="InterPro" id="IPR038324">
    <property type="entry name" value="Rpb4/RPC9_sf"/>
</dbReference>
<dbReference type="EMBL" id="CAJNJA010025489">
    <property type="protein sequence ID" value="CAE7544169.1"/>
    <property type="molecule type" value="Genomic_DNA"/>
</dbReference>
<evidence type="ECO:0000256" key="2">
    <source>
        <dbReference type="ARBA" id="ARBA00023242"/>
    </source>
</evidence>
<proteinExistence type="inferred from homology"/>
<evidence type="ECO:0000259" key="4">
    <source>
        <dbReference type="SMART" id="SM00657"/>
    </source>
</evidence>
<dbReference type="InterPro" id="IPR005574">
    <property type="entry name" value="Rpb4/RPC9"/>
</dbReference>
<keyword evidence="2" id="KW-0539">Nucleus</keyword>
<comment type="caution">
    <text evidence="5">The sequence shown here is derived from an EMBL/GenBank/DDBJ whole genome shotgun (WGS) entry which is preliminary data.</text>
</comment>
<dbReference type="SMART" id="SM00657">
    <property type="entry name" value="RPOL4c"/>
    <property type="match status" value="1"/>
</dbReference>
<name>A0A812TVB0_9DINO</name>
<dbReference type="GO" id="GO:0006352">
    <property type="term" value="P:DNA-templated transcription initiation"/>
    <property type="evidence" value="ECO:0007669"/>
    <property type="project" value="InterPro"/>
</dbReference>
<dbReference type="InterPro" id="IPR010997">
    <property type="entry name" value="HRDC-like_sf"/>
</dbReference>
<dbReference type="Pfam" id="PF03874">
    <property type="entry name" value="RNA_pol_Rpb4"/>
    <property type="match status" value="1"/>
</dbReference>
<evidence type="ECO:0000313" key="6">
    <source>
        <dbReference type="Proteomes" id="UP000601435"/>
    </source>
</evidence>
<dbReference type="Proteomes" id="UP000601435">
    <property type="component" value="Unassembled WGS sequence"/>
</dbReference>
<evidence type="ECO:0000256" key="1">
    <source>
        <dbReference type="ARBA" id="ARBA00004123"/>
    </source>
</evidence>
<gene>
    <name evidence="5" type="ORF">SNEC2469_LOCUS15665</name>
</gene>
<dbReference type="PANTHER" id="PTHR21297">
    <property type="entry name" value="DNA-DIRECTED RNA POLYMERASE II"/>
    <property type="match status" value="1"/>
</dbReference>
<organism evidence="5 6">
    <name type="scientific">Symbiodinium necroappetens</name>
    <dbReference type="NCBI Taxonomy" id="1628268"/>
    <lineage>
        <taxon>Eukaryota</taxon>
        <taxon>Sar</taxon>
        <taxon>Alveolata</taxon>
        <taxon>Dinophyceae</taxon>
        <taxon>Suessiales</taxon>
        <taxon>Symbiodiniaceae</taxon>
        <taxon>Symbiodinium</taxon>
    </lineage>
</organism>
<keyword evidence="6" id="KW-1185">Reference proteome</keyword>